<name>A0A673W4A3_SALTR</name>
<dbReference type="InterPro" id="IPR001452">
    <property type="entry name" value="SH3_domain"/>
</dbReference>
<dbReference type="GeneTree" id="ENSGT00950000182837"/>
<dbReference type="Gene3D" id="2.30.30.40">
    <property type="entry name" value="SH3 Domains"/>
    <property type="match status" value="1"/>
</dbReference>
<evidence type="ECO:0000256" key="19">
    <source>
        <dbReference type="SAM" id="MobiDB-lite"/>
    </source>
</evidence>
<organism evidence="21 22">
    <name type="scientific">Salmo trutta</name>
    <name type="common">Brown trout</name>
    <dbReference type="NCBI Taxonomy" id="8032"/>
    <lineage>
        <taxon>Eukaryota</taxon>
        <taxon>Metazoa</taxon>
        <taxon>Chordata</taxon>
        <taxon>Craniata</taxon>
        <taxon>Vertebrata</taxon>
        <taxon>Euteleostomi</taxon>
        <taxon>Actinopterygii</taxon>
        <taxon>Neopterygii</taxon>
        <taxon>Teleostei</taxon>
        <taxon>Protacanthopterygii</taxon>
        <taxon>Salmoniformes</taxon>
        <taxon>Salmonidae</taxon>
        <taxon>Salmoninae</taxon>
        <taxon>Salmo</taxon>
    </lineage>
</organism>
<evidence type="ECO:0000256" key="7">
    <source>
        <dbReference type="ARBA" id="ARBA00022553"/>
    </source>
</evidence>
<dbReference type="InterPro" id="IPR005444">
    <property type="entry name" value="VDCC_L_b2su"/>
</dbReference>
<evidence type="ECO:0000256" key="8">
    <source>
        <dbReference type="ARBA" id="ARBA00022568"/>
    </source>
</evidence>
<dbReference type="SMART" id="SM00326">
    <property type="entry name" value="SH3"/>
    <property type="match status" value="1"/>
</dbReference>
<dbReference type="PRINTS" id="PR01626">
    <property type="entry name" value="LCACHANNELB"/>
</dbReference>
<keyword evidence="9" id="KW-0107">Calcium channel</keyword>
<dbReference type="InterPro" id="IPR008145">
    <property type="entry name" value="GK/Ca_channel_bsu"/>
</dbReference>
<evidence type="ECO:0000256" key="17">
    <source>
        <dbReference type="ARBA" id="ARBA00046619"/>
    </source>
</evidence>
<evidence type="ECO:0000256" key="4">
    <source>
        <dbReference type="ARBA" id="ARBA00022443"/>
    </source>
</evidence>
<dbReference type="PROSITE" id="PS50002">
    <property type="entry name" value="SH3"/>
    <property type="match status" value="1"/>
</dbReference>
<dbReference type="CDD" id="cd11863">
    <property type="entry name" value="SH3_CACNB"/>
    <property type="match status" value="1"/>
</dbReference>
<evidence type="ECO:0000256" key="13">
    <source>
        <dbReference type="ARBA" id="ARBA00023136"/>
    </source>
</evidence>
<dbReference type="SUPFAM" id="SSF50044">
    <property type="entry name" value="SH3-domain"/>
    <property type="match status" value="1"/>
</dbReference>
<feature type="region of interest" description="Disordered" evidence="19">
    <location>
        <begin position="148"/>
        <end position="222"/>
    </location>
</feature>
<dbReference type="Ensembl" id="ENSSTUT00000007275.1">
    <property type="protein sequence ID" value="ENSSTUP00000006840.1"/>
    <property type="gene ID" value="ENSSTUG00000003138.1"/>
</dbReference>
<keyword evidence="14" id="KW-0407">Ion channel</keyword>
<dbReference type="Pfam" id="PF00625">
    <property type="entry name" value="Guanylate_kin"/>
    <property type="match status" value="1"/>
</dbReference>
<evidence type="ECO:0000256" key="6">
    <source>
        <dbReference type="ARBA" id="ARBA00022475"/>
    </source>
</evidence>
<dbReference type="GO" id="GO:0005245">
    <property type="term" value="F:voltage-gated calcium channel activity"/>
    <property type="evidence" value="ECO:0007669"/>
    <property type="project" value="InterPro"/>
</dbReference>
<keyword evidence="5" id="KW-0813">Transport</keyword>
<evidence type="ECO:0000256" key="14">
    <source>
        <dbReference type="ARBA" id="ARBA00023303"/>
    </source>
</evidence>
<dbReference type="FunFam" id="2.30.30.40:FF:000015">
    <property type="entry name" value="Voltage-dependent L-type calcium channel subunit beta-2"/>
    <property type="match status" value="1"/>
</dbReference>
<proteinExistence type="inferred from homology"/>
<dbReference type="FunFam" id="3.40.50.300:FF:000023">
    <property type="entry name" value="Voltage-dependent L-type calcium channel subunit beta-2"/>
    <property type="match status" value="1"/>
</dbReference>
<dbReference type="InterPro" id="IPR000584">
    <property type="entry name" value="VDCC_L_bsu"/>
</dbReference>
<dbReference type="GO" id="GO:0005891">
    <property type="term" value="C:voltage-gated calcium channel complex"/>
    <property type="evidence" value="ECO:0007669"/>
    <property type="project" value="InterPro"/>
</dbReference>
<dbReference type="InterPro" id="IPR036028">
    <property type="entry name" value="SH3-like_dom_sf"/>
</dbReference>
<feature type="compositionally biased region" description="Basic and acidic residues" evidence="19">
    <location>
        <begin position="563"/>
        <end position="574"/>
    </location>
</feature>
<evidence type="ECO:0000256" key="18">
    <source>
        <dbReference type="PROSITE-ProRule" id="PRU00192"/>
    </source>
</evidence>
<feature type="region of interest" description="Disordered" evidence="19">
    <location>
        <begin position="473"/>
        <end position="621"/>
    </location>
</feature>
<dbReference type="Proteomes" id="UP000472277">
    <property type="component" value="Chromosome 6"/>
</dbReference>
<feature type="domain" description="SH3" evidence="20">
    <location>
        <begin position="78"/>
        <end position="147"/>
    </location>
</feature>
<evidence type="ECO:0000256" key="3">
    <source>
        <dbReference type="ARBA" id="ARBA00019005"/>
    </source>
</evidence>
<evidence type="ECO:0000256" key="2">
    <source>
        <dbReference type="ARBA" id="ARBA00010836"/>
    </source>
</evidence>
<dbReference type="AlphaFoldDB" id="A0A673W4A3"/>
<reference evidence="21" key="1">
    <citation type="submission" date="2025-08" db="UniProtKB">
        <authorList>
            <consortium name="Ensembl"/>
        </authorList>
    </citation>
    <scope>IDENTIFICATION</scope>
</reference>
<dbReference type="GO" id="GO:0042383">
    <property type="term" value="C:sarcolemma"/>
    <property type="evidence" value="ECO:0007669"/>
    <property type="project" value="UniProtKB-SubCell"/>
</dbReference>
<keyword evidence="4 18" id="KW-0728">SH3 domain</keyword>
<keyword evidence="7" id="KW-0597">Phosphoprotein</keyword>
<dbReference type="SUPFAM" id="SSF52540">
    <property type="entry name" value="P-loop containing nucleoside triphosphate hydrolases"/>
    <property type="match status" value="1"/>
</dbReference>
<keyword evidence="8" id="KW-0109">Calcium transport</keyword>
<evidence type="ECO:0000256" key="10">
    <source>
        <dbReference type="ARBA" id="ARBA00022837"/>
    </source>
</evidence>
<comment type="subcellular location">
    <subcellularLocation>
        <location evidence="1">Cell membrane</location>
        <location evidence="1">Sarcolemma</location>
        <topology evidence="1">Peripheral membrane protein</topology>
        <orientation evidence="1">Cytoplasmic side</orientation>
    </subcellularLocation>
</comment>
<dbReference type="Pfam" id="PF12052">
    <property type="entry name" value="VGCC_beta4Aa_N"/>
    <property type="match status" value="1"/>
</dbReference>
<comment type="subunit">
    <text evidence="17">Component of a calcium channel complex consisting of a pore-forming alpha subunit (CACNA1S) and the ancillary subunits CACNB1 or CACNB2, CACNG1 and CACNA2D1. The channel complex contains alpha, beta, gamma and delta subunits in a 1:1:1:1 ratio, i.e. it contains either CACNB1 or CACNB2. Interacts with CACNA1C. Interacts with RRAD; interaction may be involved in beta-adrenergic regulation of heart rate and contractile force. Interaction with RRAD regulates the trafficking of CACNA1C to the cell membrane. Interacts with TMIGD2. Interacts with CAMK2D. Interacts with CBARP. Interacts with CAMK2A.</text>
</comment>
<comment type="function">
    <text evidence="16">Beta subunit of voltage-dependent calcium channels which contributes to the function of the calcium channel by increasing peak calcium current. Plays a role in shifting voltage dependencies of activation and inactivation of the channel. May modulate G protein inhibition. May contribute to beta-adrenergic augmentation of Ca(2+) influx in cardiomyocytes, thereby regulating increases in heart rate and contractile force. Involved in membrane targeting of the alpha-1 subunit CACNA1C.</text>
</comment>
<evidence type="ECO:0000313" key="21">
    <source>
        <dbReference type="Ensembl" id="ENSSTUP00000006840.1"/>
    </source>
</evidence>
<evidence type="ECO:0000256" key="16">
    <source>
        <dbReference type="ARBA" id="ARBA00046042"/>
    </source>
</evidence>
<keyword evidence="13" id="KW-0472">Membrane</keyword>
<accession>A0A673W4A3</accession>
<dbReference type="PANTHER" id="PTHR11824">
    <property type="entry name" value="VOLTAGE-DEPENDENT CALCIUM CHANNEL BETA SUBUNIT"/>
    <property type="match status" value="1"/>
</dbReference>
<dbReference type="SMART" id="SM00072">
    <property type="entry name" value="GuKc"/>
    <property type="match status" value="1"/>
</dbReference>
<evidence type="ECO:0000256" key="5">
    <source>
        <dbReference type="ARBA" id="ARBA00022448"/>
    </source>
</evidence>
<feature type="compositionally biased region" description="Polar residues" evidence="19">
    <location>
        <begin position="39"/>
        <end position="49"/>
    </location>
</feature>
<evidence type="ECO:0000259" key="20">
    <source>
        <dbReference type="PROSITE" id="PS50002"/>
    </source>
</evidence>
<keyword evidence="12" id="KW-0406">Ion transport</keyword>
<protein>
    <recommendedName>
        <fullName evidence="3">Voltage-dependent L-type calcium channel subunit beta-2</fullName>
    </recommendedName>
    <alternativeName>
        <fullName evidence="15">Calcium channel voltage-dependent subunit beta 2</fullName>
    </alternativeName>
</protein>
<evidence type="ECO:0000256" key="9">
    <source>
        <dbReference type="ARBA" id="ARBA00022673"/>
    </source>
</evidence>
<evidence type="ECO:0000256" key="12">
    <source>
        <dbReference type="ARBA" id="ARBA00023065"/>
    </source>
</evidence>
<dbReference type="InterPro" id="IPR046937">
    <property type="entry name" value="CAB1-4_N_A-dom"/>
</dbReference>
<feature type="region of interest" description="Disordered" evidence="19">
    <location>
        <begin position="37"/>
        <end position="56"/>
    </location>
</feature>
<sequence length="621" mass="69714">MCVSGECESEELLRSETWSRVSQTRSSRPQGVYILGSADSYTSRPSDSDVSLEEDKEAVRREAERQAQAQLEKAKTKPVAFAVRTNVNYCATNDDDVPVPGMAISFEAKDFLHVKEKFNNDWWIGRLVKEGCEIGFIPSPVKIENTRIQHEQRAKQGKFHSGKSGANSSTSLGEVVPNSRKSTPPSSAVDIDATGLDPEDNELPVHLRSPKASQPNAVMSPTLAKEKRMPFFKKTEHIPPYDVVPSMRPVVLVGPSLKGYEVTDMMQKALFDFLKHRFEGRISITRVTADISLAKRSVLNNPSKHAIIERSNTRSNLAEVQSEIERIFELARTLQLVVLDADTINHPAQLGKTSLAPIIVYVKISSPKVLQRLIKSRGKSQAKHLNVQMVAADKLAQCPPEMFDIILDENQLEDACEHMADYLEAYWKSTHPASCNPPNPLLAKVATAALPSSPAPVSSMQVQVLARLRAISSRRPQHIHHRSSSQRTEQHHNNHHHHHHTGGGGSRGKGLSRGETQDSETPESRESRESRDSAYIEPQGGHPQQGRYEEADHGTTGHHRSKERNEQDHNERNKPRGHQHHQRPARDHHQYYDRDRDREGEVAPKKRGDTGDWARDPYIHQ</sequence>
<evidence type="ECO:0000256" key="15">
    <source>
        <dbReference type="ARBA" id="ARBA00030521"/>
    </source>
</evidence>
<keyword evidence="6" id="KW-1003">Cell membrane</keyword>
<evidence type="ECO:0000256" key="11">
    <source>
        <dbReference type="ARBA" id="ARBA00022882"/>
    </source>
</evidence>
<evidence type="ECO:0000256" key="1">
    <source>
        <dbReference type="ARBA" id="ARBA00004278"/>
    </source>
</evidence>
<comment type="similarity">
    <text evidence="2">Belongs to the calcium channel beta subunit family.</text>
</comment>
<evidence type="ECO:0000313" key="22">
    <source>
        <dbReference type="Proteomes" id="UP000472277"/>
    </source>
</evidence>
<dbReference type="InterPro" id="IPR027417">
    <property type="entry name" value="P-loop_NTPase"/>
</dbReference>
<gene>
    <name evidence="21" type="primary">CACNB2</name>
</gene>
<keyword evidence="10" id="KW-0106">Calcium</keyword>
<keyword evidence="11" id="KW-0851">Voltage-gated channel</keyword>
<feature type="compositionally biased region" description="Basic residues" evidence="19">
    <location>
        <begin position="475"/>
        <end position="484"/>
    </location>
</feature>
<feature type="compositionally biased region" description="Basic and acidic residues" evidence="19">
    <location>
        <begin position="522"/>
        <end position="534"/>
    </location>
</feature>
<dbReference type="PRINTS" id="PR01628">
    <property type="entry name" value="LCACHANNELB2"/>
</dbReference>
<dbReference type="Gene3D" id="3.40.50.300">
    <property type="entry name" value="P-loop containing nucleotide triphosphate hydrolases"/>
    <property type="match status" value="1"/>
</dbReference>
<keyword evidence="22" id="KW-1185">Reference proteome</keyword>
<reference evidence="21" key="2">
    <citation type="submission" date="2025-09" db="UniProtKB">
        <authorList>
            <consortium name="Ensembl"/>
        </authorList>
    </citation>
    <scope>IDENTIFICATION</scope>
</reference>
<feature type="compositionally biased region" description="Basic and acidic residues" evidence="19">
    <location>
        <begin position="584"/>
        <end position="621"/>
    </location>
</feature>